<dbReference type="EMBL" id="JAESWC010000018">
    <property type="protein sequence ID" value="MBL4938045.1"/>
    <property type="molecule type" value="Genomic_DNA"/>
</dbReference>
<evidence type="ECO:0000256" key="1">
    <source>
        <dbReference type="ARBA" id="ARBA00004141"/>
    </source>
</evidence>
<sequence length="120" mass="13527">MDDNNIEEKNMLDDQITNEESLEQSINETEEIDEAKVEIANTKVSFIKSFAAVIIDNAFVGIISFILLYVFNFLLGLSGYSITQKGSMLLIIFVIVSIFYNSICESSKNGRTIGKRLLKF</sequence>
<keyword evidence="8" id="KW-1185">Reference proteome</keyword>
<reference evidence="7 8" key="1">
    <citation type="submission" date="2021-01" db="EMBL/GenBank/DDBJ databases">
        <title>Genome public.</title>
        <authorList>
            <person name="Liu C."/>
            <person name="Sun Q."/>
        </authorList>
    </citation>
    <scope>NUCLEOTIDE SEQUENCE [LARGE SCALE GENOMIC DNA]</scope>
    <source>
        <strain evidence="7 8">YIM B02515</strain>
    </source>
</reference>
<evidence type="ECO:0000313" key="8">
    <source>
        <dbReference type="Proteomes" id="UP000632377"/>
    </source>
</evidence>
<dbReference type="RefSeq" id="WP_202750780.1">
    <property type="nucleotide sequence ID" value="NZ_JAESWC010000018.1"/>
</dbReference>
<feature type="domain" description="RDD" evidence="6">
    <location>
        <begin position="50"/>
        <end position="119"/>
    </location>
</feature>
<comment type="subcellular location">
    <subcellularLocation>
        <location evidence="1">Membrane</location>
        <topology evidence="1">Multi-pass membrane protein</topology>
    </subcellularLocation>
</comment>
<dbReference type="Proteomes" id="UP000632377">
    <property type="component" value="Unassembled WGS sequence"/>
</dbReference>
<proteinExistence type="predicted"/>
<keyword evidence="2 5" id="KW-0812">Transmembrane</keyword>
<gene>
    <name evidence="7" type="ORF">JK636_20240</name>
</gene>
<keyword evidence="3 5" id="KW-1133">Transmembrane helix</keyword>
<name>A0ABS1TFC7_9CLOT</name>
<feature type="transmembrane region" description="Helical" evidence="5">
    <location>
        <begin position="86"/>
        <end position="103"/>
    </location>
</feature>
<evidence type="ECO:0000256" key="2">
    <source>
        <dbReference type="ARBA" id="ARBA00022692"/>
    </source>
</evidence>
<evidence type="ECO:0000256" key="3">
    <source>
        <dbReference type="ARBA" id="ARBA00022989"/>
    </source>
</evidence>
<evidence type="ECO:0000313" key="7">
    <source>
        <dbReference type="EMBL" id="MBL4938045.1"/>
    </source>
</evidence>
<protein>
    <submittedName>
        <fullName evidence="7">RDD family protein</fullName>
    </submittedName>
</protein>
<evidence type="ECO:0000256" key="4">
    <source>
        <dbReference type="ARBA" id="ARBA00023136"/>
    </source>
</evidence>
<keyword evidence="4 5" id="KW-0472">Membrane</keyword>
<comment type="caution">
    <text evidence="7">The sequence shown here is derived from an EMBL/GenBank/DDBJ whole genome shotgun (WGS) entry which is preliminary data.</text>
</comment>
<evidence type="ECO:0000256" key="5">
    <source>
        <dbReference type="SAM" id="Phobius"/>
    </source>
</evidence>
<dbReference type="Pfam" id="PF06271">
    <property type="entry name" value="RDD"/>
    <property type="match status" value="1"/>
</dbReference>
<evidence type="ECO:0000259" key="6">
    <source>
        <dbReference type="Pfam" id="PF06271"/>
    </source>
</evidence>
<accession>A0ABS1TFC7</accession>
<organism evidence="7 8">
    <name type="scientific">Clostridium rhizosphaerae</name>
    <dbReference type="NCBI Taxonomy" id="2803861"/>
    <lineage>
        <taxon>Bacteria</taxon>
        <taxon>Bacillati</taxon>
        <taxon>Bacillota</taxon>
        <taxon>Clostridia</taxon>
        <taxon>Eubacteriales</taxon>
        <taxon>Clostridiaceae</taxon>
        <taxon>Clostridium</taxon>
    </lineage>
</organism>
<dbReference type="InterPro" id="IPR010432">
    <property type="entry name" value="RDD"/>
</dbReference>
<feature type="transmembrane region" description="Helical" evidence="5">
    <location>
        <begin position="50"/>
        <end position="74"/>
    </location>
</feature>